<keyword evidence="2" id="KW-1185">Reference proteome</keyword>
<dbReference type="Pfam" id="PF13711">
    <property type="entry name" value="DUF4160"/>
    <property type="match status" value="1"/>
</dbReference>
<sequence>MPELCRFLGIVIYMYREIGGRHHYPHIHASYGDNKAVFNIETAELMEGKFPRKERKLVEAWIELRKDKLRLNWSSLNVPSGNPTFFKIEPLQ</sequence>
<evidence type="ECO:0008006" key="3">
    <source>
        <dbReference type="Google" id="ProtNLM"/>
    </source>
</evidence>
<protein>
    <recommendedName>
        <fullName evidence="3">DUF4160 domain-containing protein</fullName>
    </recommendedName>
</protein>
<proteinExistence type="predicted"/>
<dbReference type="InterPro" id="IPR025427">
    <property type="entry name" value="DUF4160"/>
</dbReference>
<evidence type="ECO:0000313" key="1">
    <source>
        <dbReference type="EMBL" id="AMX01256.1"/>
    </source>
</evidence>
<dbReference type="OrthoDB" id="122670at2"/>
<name>A0A143HIC5_MICTH</name>
<dbReference type="STRING" id="252514.A3224_00485"/>
<dbReference type="Proteomes" id="UP000076077">
    <property type="component" value="Chromosome"/>
</dbReference>
<dbReference type="RefSeq" id="WP_067150041.1">
    <property type="nucleotide sequence ID" value="NZ_CP014864.1"/>
</dbReference>
<dbReference type="EMBL" id="CP014864">
    <property type="protein sequence ID" value="AMX01256.1"/>
    <property type="molecule type" value="Genomic_DNA"/>
</dbReference>
<dbReference type="AlphaFoldDB" id="A0A143HIC5"/>
<dbReference type="GeneID" id="76606522"/>
<accession>A0A143HIC5</accession>
<reference evidence="2" key="1">
    <citation type="submission" date="2016-03" db="EMBL/GenBank/DDBJ databases">
        <authorList>
            <person name="Lee Y.-S."/>
            <person name="Choi Y.-L."/>
        </authorList>
    </citation>
    <scope>NUCLEOTIDE SEQUENCE [LARGE SCALE GENOMIC DNA]</scope>
    <source>
        <strain evidence="2">DAU221</strain>
    </source>
</reference>
<gene>
    <name evidence="1" type="ORF">A3224_00485</name>
</gene>
<evidence type="ECO:0000313" key="2">
    <source>
        <dbReference type="Proteomes" id="UP000076077"/>
    </source>
</evidence>
<organism evidence="1 2">
    <name type="scientific">Microbulbifer thermotolerans</name>
    <dbReference type="NCBI Taxonomy" id="252514"/>
    <lineage>
        <taxon>Bacteria</taxon>
        <taxon>Pseudomonadati</taxon>
        <taxon>Pseudomonadota</taxon>
        <taxon>Gammaproteobacteria</taxon>
        <taxon>Cellvibrionales</taxon>
        <taxon>Microbulbiferaceae</taxon>
        <taxon>Microbulbifer</taxon>
    </lineage>
</organism>
<dbReference type="KEGG" id="mthd:A3224_00485"/>